<reference evidence="11 12" key="1">
    <citation type="submission" date="2017-03" db="EMBL/GenBank/DDBJ databases">
        <title>Draft genome sequence of Streptomyces scabrisporus NF3, endophyte isolated from Amphipterygium adstringens.</title>
        <authorList>
            <person name="Vazquez M."/>
            <person name="Ceapa C.D."/>
            <person name="Rodriguez Luna D."/>
            <person name="Sanchez Esquivel S."/>
        </authorList>
    </citation>
    <scope>NUCLEOTIDE SEQUENCE [LARGE SCALE GENOMIC DNA]</scope>
    <source>
        <strain evidence="11 12">NF3</strain>
    </source>
</reference>
<evidence type="ECO:0000313" key="11">
    <source>
        <dbReference type="EMBL" id="OPC80141.1"/>
    </source>
</evidence>
<feature type="transmembrane region" description="Helical" evidence="9">
    <location>
        <begin position="31"/>
        <end position="54"/>
    </location>
</feature>
<feature type="transmembrane region" description="Helical" evidence="9">
    <location>
        <begin position="420"/>
        <end position="439"/>
    </location>
</feature>
<dbReference type="AlphaFoldDB" id="A0A1T3NU18"/>
<dbReference type="PRINTS" id="PR01036">
    <property type="entry name" value="TCRTETB"/>
</dbReference>
<keyword evidence="2" id="KW-0813">Transport</keyword>
<dbReference type="InterPro" id="IPR020846">
    <property type="entry name" value="MFS_dom"/>
</dbReference>
<feature type="transmembrane region" description="Helical" evidence="9">
    <location>
        <begin position="324"/>
        <end position="345"/>
    </location>
</feature>
<dbReference type="eggNOG" id="COG0477">
    <property type="taxonomic scope" value="Bacteria"/>
</dbReference>
<feature type="transmembrane region" description="Helical" evidence="9">
    <location>
        <begin position="384"/>
        <end position="408"/>
    </location>
</feature>
<feature type="region of interest" description="Disordered" evidence="8">
    <location>
        <begin position="1"/>
        <end position="25"/>
    </location>
</feature>
<feature type="transmembrane region" description="Helical" evidence="9">
    <location>
        <begin position="69"/>
        <end position="87"/>
    </location>
</feature>
<dbReference type="SUPFAM" id="SSF103473">
    <property type="entry name" value="MFS general substrate transporter"/>
    <property type="match status" value="1"/>
</dbReference>
<dbReference type="Proteomes" id="UP000190037">
    <property type="component" value="Unassembled WGS sequence"/>
</dbReference>
<feature type="transmembrane region" description="Helical" evidence="9">
    <location>
        <begin position="219"/>
        <end position="239"/>
    </location>
</feature>
<dbReference type="InterPro" id="IPR036259">
    <property type="entry name" value="MFS_trans_sf"/>
</dbReference>
<keyword evidence="5 9" id="KW-1133">Transmembrane helix</keyword>
<feature type="compositionally biased region" description="Low complexity" evidence="8">
    <location>
        <begin position="1"/>
        <end position="10"/>
    </location>
</feature>
<sequence length="543" mass="56033">MSQTSTAATPDAPPPDPATPPARKGMQGHPWLTLLAVAFGVMMVALDGTVVGIANPAISKDLDASLADLQWVTNGYLLALAVCLIPAGKLGDRYGHKTIFLIGAAGFAATSLLIAFSQSVSMLIAFRVLQGVFGALLQPTALGLLRNSFPGNKLNMAIGIWGAAISTATAAGPIVGGLLVEHVSWQSVFYINVPIGVLTLVVGIWALANSRVAGASNRIDYLGVVLLSVAMFCLVWGVIKSGEKGWGSAYTLGFMAAAAILLAVFALWQTRAAEPLMPMGMFRNRSFSIGIVLMIFMAFAMFGAMFFITFYLQGVNGLSPTETGVRMLPMSVVMMIGSPIGGLAITKLGPRIPIIAGLALSATAMALLARLGEDASFGATMLPFVLLGFGLSPIMVGATDIIVGNASLELSGVASGIQQAAMQVGGALGTAVLGAVVAAKVSSVLPDRWPAAAGDYASMPHGQREGIEGSVAQGFPPLRPDLLGGRQLDGPATEAVRHASATTFLDGMQLAFTIAAITMAVGIVLALFVRQGEKREGAVAVHV</sequence>
<comment type="caution">
    <text evidence="11">The sequence shown here is derived from an EMBL/GenBank/DDBJ whole genome shotgun (WGS) entry which is preliminary data.</text>
</comment>
<feature type="domain" description="Major facilitator superfamily (MFS) profile" evidence="10">
    <location>
        <begin position="33"/>
        <end position="534"/>
    </location>
</feature>
<dbReference type="Pfam" id="PF07690">
    <property type="entry name" value="MFS_1"/>
    <property type="match status" value="1"/>
</dbReference>
<feature type="transmembrane region" description="Helical" evidence="9">
    <location>
        <begin position="289"/>
        <end position="312"/>
    </location>
</feature>
<keyword evidence="12" id="KW-1185">Reference proteome</keyword>
<proteinExistence type="predicted"/>
<gene>
    <name evidence="11" type="ORF">B4N89_03515</name>
</gene>
<evidence type="ECO:0000256" key="6">
    <source>
        <dbReference type="ARBA" id="ARBA00023136"/>
    </source>
</evidence>
<name>A0A1T3NU18_9ACTN</name>
<feature type="transmembrane region" description="Helical" evidence="9">
    <location>
        <begin position="245"/>
        <end position="268"/>
    </location>
</feature>
<evidence type="ECO:0000256" key="5">
    <source>
        <dbReference type="ARBA" id="ARBA00022989"/>
    </source>
</evidence>
<dbReference type="GO" id="GO:0046677">
    <property type="term" value="P:response to antibiotic"/>
    <property type="evidence" value="ECO:0007669"/>
    <property type="project" value="UniProtKB-KW"/>
</dbReference>
<keyword evidence="4 9" id="KW-0812">Transmembrane</keyword>
<evidence type="ECO:0000256" key="3">
    <source>
        <dbReference type="ARBA" id="ARBA00022475"/>
    </source>
</evidence>
<accession>A0A1T3NU18</accession>
<evidence type="ECO:0000313" key="12">
    <source>
        <dbReference type="Proteomes" id="UP000190037"/>
    </source>
</evidence>
<dbReference type="GO" id="GO:0022857">
    <property type="term" value="F:transmembrane transporter activity"/>
    <property type="evidence" value="ECO:0007669"/>
    <property type="project" value="InterPro"/>
</dbReference>
<evidence type="ECO:0000256" key="7">
    <source>
        <dbReference type="ARBA" id="ARBA00023251"/>
    </source>
</evidence>
<dbReference type="EMBL" id="MWQN01000001">
    <property type="protein sequence ID" value="OPC80141.1"/>
    <property type="molecule type" value="Genomic_DNA"/>
</dbReference>
<dbReference type="GO" id="GO:0005886">
    <property type="term" value="C:plasma membrane"/>
    <property type="evidence" value="ECO:0007669"/>
    <property type="project" value="UniProtKB-SubCell"/>
</dbReference>
<dbReference type="PROSITE" id="PS50850">
    <property type="entry name" value="MFS"/>
    <property type="match status" value="1"/>
</dbReference>
<dbReference type="STRING" id="159449.B4N89_03515"/>
<evidence type="ECO:0000256" key="2">
    <source>
        <dbReference type="ARBA" id="ARBA00022448"/>
    </source>
</evidence>
<protein>
    <submittedName>
        <fullName evidence="11">MFS transporter</fullName>
    </submittedName>
</protein>
<comment type="subcellular location">
    <subcellularLocation>
        <location evidence="1">Cell membrane</location>
        <topology evidence="1">Multi-pass membrane protein</topology>
    </subcellularLocation>
</comment>
<dbReference type="InterPro" id="IPR004638">
    <property type="entry name" value="EmrB-like"/>
</dbReference>
<dbReference type="PANTHER" id="PTHR42718:SF42">
    <property type="entry name" value="EXPORT PROTEIN"/>
    <property type="match status" value="1"/>
</dbReference>
<evidence type="ECO:0000259" key="10">
    <source>
        <dbReference type="PROSITE" id="PS50850"/>
    </source>
</evidence>
<dbReference type="PANTHER" id="PTHR42718">
    <property type="entry name" value="MAJOR FACILITATOR SUPERFAMILY MULTIDRUG TRANSPORTER MFSC"/>
    <property type="match status" value="1"/>
</dbReference>
<feature type="compositionally biased region" description="Pro residues" evidence="8">
    <location>
        <begin position="11"/>
        <end position="20"/>
    </location>
</feature>
<keyword evidence="6 9" id="KW-0472">Membrane</keyword>
<organism evidence="11 12">
    <name type="scientific">Embleya scabrispora</name>
    <dbReference type="NCBI Taxonomy" id="159449"/>
    <lineage>
        <taxon>Bacteria</taxon>
        <taxon>Bacillati</taxon>
        <taxon>Actinomycetota</taxon>
        <taxon>Actinomycetes</taxon>
        <taxon>Kitasatosporales</taxon>
        <taxon>Streptomycetaceae</taxon>
        <taxon>Embleya</taxon>
    </lineage>
</organism>
<feature type="transmembrane region" description="Helical" evidence="9">
    <location>
        <begin position="352"/>
        <end position="372"/>
    </location>
</feature>
<dbReference type="NCBIfam" id="TIGR00711">
    <property type="entry name" value="efflux_EmrB"/>
    <property type="match status" value="1"/>
</dbReference>
<evidence type="ECO:0000256" key="9">
    <source>
        <dbReference type="SAM" id="Phobius"/>
    </source>
</evidence>
<feature type="transmembrane region" description="Helical" evidence="9">
    <location>
        <begin position="510"/>
        <end position="529"/>
    </location>
</feature>
<feature type="transmembrane region" description="Helical" evidence="9">
    <location>
        <begin position="124"/>
        <end position="145"/>
    </location>
</feature>
<feature type="transmembrane region" description="Helical" evidence="9">
    <location>
        <begin position="99"/>
        <end position="118"/>
    </location>
</feature>
<feature type="transmembrane region" description="Helical" evidence="9">
    <location>
        <begin position="157"/>
        <end position="176"/>
    </location>
</feature>
<dbReference type="Gene3D" id="1.20.1250.20">
    <property type="entry name" value="MFS general substrate transporter like domains"/>
    <property type="match status" value="1"/>
</dbReference>
<dbReference type="Gene3D" id="1.20.1720.10">
    <property type="entry name" value="Multidrug resistance protein D"/>
    <property type="match status" value="1"/>
</dbReference>
<evidence type="ECO:0000256" key="4">
    <source>
        <dbReference type="ARBA" id="ARBA00022692"/>
    </source>
</evidence>
<dbReference type="InterPro" id="IPR011701">
    <property type="entry name" value="MFS"/>
</dbReference>
<dbReference type="RefSeq" id="WP_078974405.1">
    <property type="nucleotide sequence ID" value="NZ_MWQN01000001.1"/>
</dbReference>
<evidence type="ECO:0000256" key="1">
    <source>
        <dbReference type="ARBA" id="ARBA00004651"/>
    </source>
</evidence>
<keyword evidence="7" id="KW-0046">Antibiotic resistance</keyword>
<evidence type="ECO:0000256" key="8">
    <source>
        <dbReference type="SAM" id="MobiDB-lite"/>
    </source>
</evidence>
<dbReference type="CDD" id="cd17321">
    <property type="entry name" value="MFS_MMR_MDR_like"/>
    <property type="match status" value="1"/>
</dbReference>
<keyword evidence="3" id="KW-1003">Cell membrane</keyword>
<feature type="transmembrane region" description="Helical" evidence="9">
    <location>
        <begin position="188"/>
        <end position="207"/>
    </location>
</feature>